<evidence type="ECO:0000256" key="7">
    <source>
        <dbReference type="PIRNR" id="PIRNR031032"/>
    </source>
</evidence>
<evidence type="ECO:0000256" key="5">
    <source>
        <dbReference type="ARBA" id="ARBA00022989"/>
    </source>
</evidence>
<dbReference type="PANTHER" id="PTHR31204">
    <property type="entry name" value="SIGMA INTRACELLULAR RECEPTOR 2"/>
    <property type="match status" value="1"/>
</dbReference>
<gene>
    <name evidence="10" type="ORF">PAHAL_2G104200</name>
</gene>
<dbReference type="Pfam" id="PF05241">
    <property type="entry name" value="EBP"/>
    <property type="match status" value="1"/>
</dbReference>
<feature type="domain" description="EXPERA" evidence="9">
    <location>
        <begin position="8"/>
        <end position="140"/>
    </location>
</feature>
<feature type="transmembrane region" description="Helical" evidence="7">
    <location>
        <begin position="128"/>
        <end position="145"/>
    </location>
</feature>
<dbReference type="Proteomes" id="UP000243499">
    <property type="component" value="Chromosome 2"/>
</dbReference>
<evidence type="ECO:0000256" key="1">
    <source>
        <dbReference type="ARBA" id="ARBA00004477"/>
    </source>
</evidence>
<keyword evidence="5 7" id="KW-1133">Transmembrane helix</keyword>
<dbReference type="GO" id="GO:0005789">
    <property type="term" value="C:endoplasmic reticulum membrane"/>
    <property type="evidence" value="ECO:0007669"/>
    <property type="project" value="UniProtKB-SubCell"/>
</dbReference>
<feature type="transmembrane region" description="Helical" evidence="7">
    <location>
        <begin position="98"/>
        <end position="116"/>
    </location>
</feature>
<accession>A0A2S3GXK5</accession>
<dbReference type="InterPro" id="IPR033118">
    <property type="entry name" value="EXPERA"/>
</dbReference>
<dbReference type="EMBL" id="CM008047">
    <property type="protein sequence ID" value="PAN10596.1"/>
    <property type="molecule type" value="Genomic_DNA"/>
</dbReference>
<dbReference type="AlphaFoldDB" id="A0A2S3GXK5"/>
<feature type="signal peptide" evidence="8">
    <location>
        <begin position="1"/>
        <end position="22"/>
    </location>
</feature>
<evidence type="ECO:0000259" key="9">
    <source>
        <dbReference type="PROSITE" id="PS51751"/>
    </source>
</evidence>
<keyword evidence="8" id="KW-0732">Signal</keyword>
<evidence type="ECO:0000256" key="8">
    <source>
        <dbReference type="SAM" id="SignalP"/>
    </source>
</evidence>
<evidence type="ECO:0000256" key="2">
    <source>
        <dbReference type="ARBA" id="ARBA00009096"/>
    </source>
</evidence>
<dbReference type="PANTHER" id="PTHR31204:SF1">
    <property type="entry name" value="SIGMA INTRACELLULAR RECEPTOR 2"/>
    <property type="match status" value="1"/>
</dbReference>
<evidence type="ECO:0000256" key="4">
    <source>
        <dbReference type="ARBA" id="ARBA00022824"/>
    </source>
</evidence>
<comment type="similarity">
    <text evidence="2">Belongs to the TMEM97/sigma-2 receptor family.</text>
</comment>
<protein>
    <recommendedName>
        <fullName evidence="9">EXPERA domain-containing protein</fullName>
    </recommendedName>
</protein>
<dbReference type="InterPro" id="IPR051987">
    <property type="entry name" value="Sigma-2_receptor-like"/>
</dbReference>
<comment type="subcellular location">
    <subcellularLocation>
        <location evidence="1">Endoplasmic reticulum membrane</location>
        <topology evidence="1">Multi-pass membrane protein</topology>
    </subcellularLocation>
</comment>
<dbReference type="PIRSF" id="PIRSF031032">
    <property type="entry name" value="TMP_97_prd"/>
    <property type="match status" value="1"/>
</dbReference>
<keyword evidence="4" id="KW-0256">Endoplasmic reticulum</keyword>
<evidence type="ECO:0000256" key="6">
    <source>
        <dbReference type="ARBA" id="ARBA00023136"/>
    </source>
</evidence>
<evidence type="ECO:0000313" key="10">
    <source>
        <dbReference type="EMBL" id="PAN10596.1"/>
    </source>
</evidence>
<feature type="transmembrane region" description="Helical" evidence="7">
    <location>
        <begin position="62"/>
        <end position="86"/>
    </location>
</feature>
<organism evidence="10">
    <name type="scientific">Panicum hallii</name>
    <dbReference type="NCBI Taxonomy" id="206008"/>
    <lineage>
        <taxon>Eukaryota</taxon>
        <taxon>Viridiplantae</taxon>
        <taxon>Streptophyta</taxon>
        <taxon>Embryophyta</taxon>
        <taxon>Tracheophyta</taxon>
        <taxon>Spermatophyta</taxon>
        <taxon>Magnoliopsida</taxon>
        <taxon>Liliopsida</taxon>
        <taxon>Poales</taxon>
        <taxon>Poaceae</taxon>
        <taxon>PACMAD clade</taxon>
        <taxon>Panicoideae</taxon>
        <taxon>Panicodae</taxon>
        <taxon>Paniceae</taxon>
        <taxon>Panicinae</taxon>
        <taxon>Panicum</taxon>
        <taxon>Panicum sect. Panicum</taxon>
    </lineage>
</organism>
<reference evidence="10" key="1">
    <citation type="submission" date="2018-04" db="EMBL/GenBank/DDBJ databases">
        <title>WGS assembly of Panicum hallii.</title>
        <authorList>
            <person name="Lovell J."/>
            <person name="Jenkins J."/>
            <person name="Lowry D."/>
            <person name="Mamidi S."/>
            <person name="Sreedasyam A."/>
            <person name="Weng X."/>
            <person name="Barry K."/>
            <person name="Bonette J."/>
            <person name="Campitelli B."/>
            <person name="Daum C."/>
            <person name="Gordon S."/>
            <person name="Gould B."/>
            <person name="Lipzen A."/>
            <person name="Macqueen A."/>
            <person name="Palacio-Mejia J."/>
            <person name="Plott C."/>
            <person name="Shakirov E."/>
            <person name="Shu S."/>
            <person name="Yoshinaga Y."/>
            <person name="Zane M."/>
            <person name="Rokhsar D."/>
            <person name="Grimwood J."/>
            <person name="Schmutz J."/>
            <person name="Juenger T."/>
        </authorList>
    </citation>
    <scope>NUCLEOTIDE SEQUENCE [LARGE SCALE GENOMIC DNA]</scope>
    <source>
        <strain evidence="10">FIL2</strain>
    </source>
</reference>
<keyword evidence="3 7" id="KW-0812">Transmembrane</keyword>
<sequence length="166" mass="17464">MGVVSAAADLAVAVFSLAIAVAAPLMDAQSVLPPGLHPAPLVELKRWYTAEFGDYLMARPPGFFRGIICLELAFQWPLAVATLYGILTRRRWVATTSLMAGVSTLTSMSAVLGELLGSGKATPKLLQVYVPFAAFAVIAILRGLCSCSPRATAGSSLGPSSRKKRV</sequence>
<feature type="chain" id="PRO_5015595784" description="EXPERA domain-containing protein" evidence="8">
    <location>
        <begin position="23"/>
        <end position="166"/>
    </location>
</feature>
<keyword evidence="6 7" id="KW-0472">Membrane</keyword>
<name>A0A2S3GXK5_9POAL</name>
<proteinExistence type="inferred from homology"/>
<evidence type="ECO:0000256" key="3">
    <source>
        <dbReference type="ARBA" id="ARBA00022692"/>
    </source>
</evidence>
<dbReference type="InterPro" id="IPR016964">
    <property type="entry name" value="Sigma2_recept"/>
</dbReference>
<dbReference type="Gramene" id="PAN10596">
    <property type="protein sequence ID" value="PAN10596"/>
    <property type="gene ID" value="PAHAL_2G104200"/>
</dbReference>
<dbReference type="PROSITE" id="PS51751">
    <property type="entry name" value="EXPERA"/>
    <property type="match status" value="1"/>
</dbReference>